<dbReference type="InterPro" id="IPR011009">
    <property type="entry name" value="Kinase-like_dom_sf"/>
</dbReference>
<dbReference type="Proteomes" id="UP000295764">
    <property type="component" value="Unassembled WGS sequence"/>
</dbReference>
<dbReference type="AlphaFoldDB" id="A0A4R6DFW0"/>
<protein>
    <submittedName>
        <fullName evidence="3">Aminoglycoside phosphotransferase (APT) family kinase protein</fullName>
    </submittedName>
</protein>
<feature type="region of interest" description="Disordered" evidence="1">
    <location>
        <begin position="294"/>
        <end position="336"/>
    </location>
</feature>
<feature type="domain" description="Aminoglycoside phosphotransferase" evidence="2">
    <location>
        <begin position="22"/>
        <end position="225"/>
    </location>
</feature>
<dbReference type="GO" id="GO:0016301">
    <property type="term" value="F:kinase activity"/>
    <property type="evidence" value="ECO:0007669"/>
    <property type="project" value="UniProtKB-KW"/>
</dbReference>
<gene>
    <name evidence="3" type="ORF">EDF64_10957</name>
</gene>
<dbReference type="EMBL" id="SNVW01000009">
    <property type="protein sequence ID" value="TDN43134.1"/>
    <property type="molecule type" value="Genomic_DNA"/>
</dbReference>
<evidence type="ECO:0000313" key="3">
    <source>
        <dbReference type="EMBL" id="TDN43134.1"/>
    </source>
</evidence>
<keyword evidence="3" id="KW-0808">Transferase</keyword>
<organism evidence="3 4">
    <name type="scientific">Curtobacterium flaccumfaciens</name>
    <dbReference type="NCBI Taxonomy" id="2035"/>
    <lineage>
        <taxon>Bacteria</taxon>
        <taxon>Bacillati</taxon>
        <taxon>Actinomycetota</taxon>
        <taxon>Actinomycetes</taxon>
        <taxon>Micrococcales</taxon>
        <taxon>Microbacteriaceae</taxon>
        <taxon>Curtobacterium</taxon>
    </lineage>
</organism>
<evidence type="ECO:0000313" key="4">
    <source>
        <dbReference type="Proteomes" id="UP000295764"/>
    </source>
</evidence>
<feature type="compositionally biased region" description="Low complexity" evidence="1">
    <location>
        <begin position="309"/>
        <end position="321"/>
    </location>
</feature>
<accession>A0A4R6DFW0</accession>
<name>A0A4R6DFW0_9MICO</name>
<comment type="caution">
    <text evidence="3">The sequence shown here is derived from an EMBL/GenBank/DDBJ whole genome shotgun (WGS) entry which is preliminary data.</text>
</comment>
<dbReference type="InterPro" id="IPR002575">
    <property type="entry name" value="Aminoglycoside_PTrfase"/>
</dbReference>
<keyword evidence="3" id="KW-0418">Kinase</keyword>
<reference evidence="3 4" key="1">
    <citation type="submission" date="2019-03" db="EMBL/GenBank/DDBJ databases">
        <title>Genomic analyses of the natural microbiome of Caenorhabditis elegans.</title>
        <authorList>
            <person name="Samuel B."/>
        </authorList>
    </citation>
    <scope>NUCLEOTIDE SEQUENCE [LARGE SCALE GENOMIC DNA]</scope>
    <source>
        <strain evidence="3 4">JUb65</strain>
    </source>
</reference>
<sequence length="336" mass="36978">MVDQAWLRTVLASVGGSTDRTERLTGGAVNHTYRVDRADAEPVVLRFAVDPLRTDEFPVEAWAAEQASRIGIPTARPIAHGVEGGVPYALSEYVAPDPRAVHRPWRWLGTYARSVAAIPLRDAPPMLYSRFGTDLAHAWSAHLAYNLDALGPHDPIRRDGAYASPEGVHDLLEPLLTGEFAFGLAHGDLAPRNLVSRGPDRPPVLIDWGAAETGPTPWTDARRVFEWTFVDGSVARADHDDFTAAAGLTSAADLRTLASMTALHLLDVTRWAREHRPDQYDEYVGRCRTGLDRIARTPVERQRRRHPGRAPASPAPRTSASVTRGPTDRARRRGPR</sequence>
<evidence type="ECO:0000256" key="1">
    <source>
        <dbReference type="SAM" id="MobiDB-lite"/>
    </source>
</evidence>
<proteinExistence type="predicted"/>
<dbReference type="Pfam" id="PF01636">
    <property type="entry name" value="APH"/>
    <property type="match status" value="1"/>
</dbReference>
<dbReference type="SUPFAM" id="SSF56112">
    <property type="entry name" value="Protein kinase-like (PK-like)"/>
    <property type="match status" value="1"/>
</dbReference>
<evidence type="ECO:0000259" key="2">
    <source>
        <dbReference type="Pfam" id="PF01636"/>
    </source>
</evidence>